<organism evidence="1 2">
    <name type="scientific">Rhizosphaericola mali</name>
    <dbReference type="NCBI Taxonomy" id="2545455"/>
    <lineage>
        <taxon>Bacteria</taxon>
        <taxon>Pseudomonadati</taxon>
        <taxon>Bacteroidota</taxon>
        <taxon>Chitinophagia</taxon>
        <taxon>Chitinophagales</taxon>
        <taxon>Chitinophagaceae</taxon>
        <taxon>Rhizosphaericola</taxon>
    </lineage>
</organism>
<dbReference type="CDD" id="cd07820">
    <property type="entry name" value="SRPBCC_3"/>
    <property type="match status" value="1"/>
</dbReference>
<dbReference type="KEGG" id="arac:E0W69_005885"/>
<dbReference type="Gene3D" id="3.30.530.20">
    <property type="match status" value="1"/>
</dbReference>
<gene>
    <name evidence="1" type="ORF">E0W69_005885</name>
</gene>
<evidence type="ECO:0000313" key="1">
    <source>
        <dbReference type="EMBL" id="QES88217.1"/>
    </source>
</evidence>
<keyword evidence="2" id="KW-1185">Reference proteome</keyword>
<accession>A0A5P2FZ51</accession>
<reference evidence="1 2" key="1">
    <citation type="submission" date="2019-09" db="EMBL/GenBank/DDBJ databases">
        <title>Complete genome sequence of Arachidicoccus sp. B3-10 isolated from apple orchard soil.</title>
        <authorList>
            <person name="Kim H.S."/>
            <person name="Han K.-I."/>
            <person name="Suh M.K."/>
            <person name="Lee K.C."/>
            <person name="Eom M.K."/>
            <person name="Kim J.-S."/>
            <person name="Kang S.W."/>
            <person name="Sin Y."/>
            <person name="Lee J.-S."/>
        </authorList>
    </citation>
    <scope>NUCLEOTIDE SEQUENCE [LARGE SCALE GENOMIC DNA]</scope>
    <source>
        <strain evidence="1 2">B3-10</strain>
    </source>
</reference>
<dbReference type="Proteomes" id="UP000292424">
    <property type="component" value="Chromosome"/>
</dbReference>
<dbReference type="AlphaFoldDB" id="A0A5P2FZ51"/>
<dbReference type="SUPFAM" id="SSF55961">
    <property type="entry name" value="Bet v1-like"/>
    <property type="match status" value="1"/>
</dbReference>
<dbReference type="RefSeq" id="WP_131329104.1">
    <property type="nucleotide sequence ID" value="NZ_CP044016.1"/>
</dbReference>
<proteinExistence type="predicted"/>
<sequence>MYSIYQEQFIAEDIETVWHFFSNPNNLQIITPEELNFIVLTKQVNVATITDGMLIDYTITPFSKIKFYWQTEIEKVIYPSEFIDTQKKGPYKRWHHQHLFYPKDNGVLMIDKVEYALPFSPISNLFHFVVRKKLERIFAFRKAKIEEIFS</sequence>
<protein>
    <submittedName>
        <fullName evidence="1">SRPBCC family protein</fullName>
    </submittedName>
</protein>
<dbReference type="OrthoDB" id="9793552at2"/>
<name>A0A5P2FZ51_9BACT</name>
<evidence type="ECO:0000313" key="2">
    <source>
        <dbReference type="Proteomes" id="UP000292424"/>
    </source>
</evidence>
<dbReference type="EMBL" id="CP044016">
    <property type="protein sequence ID" value="QES88217.1"/>
    <property type="molecule type" value="Genomic_DNA"/>
</dbReference>
<dbReference type="InterPro" id="IPR023393">
    <property type="entry name" value="START-like_dom_sf"/>
</dbReference>